<dbReference type="OrthoDB" id="5100247at2759"/>
<evidence type="ECO:0000259" key="2">
    <source>
        <dbReference type="Pfam" id="PF20493"/>
    </source>
</evidence>
<dbReference type="InterPro" id="IPR046925">
    <property type="entry name" value="WD-like_fungi"/>
</dbReference>
<gene>
    <name evidence="3" type="ORF">AOCH_005116</name>
</gene>
<name>A0A0F8UNR6_9EURO</name>
<dbReference type="VEuPathDB" id="FungiDB:P175DRAFT_0497885"/>
<feature type="signal peptide" evidence="1">
    <location>
        <begin position="1"/>
        <end position="18"/>
    </location>
</feature>
<dbReference type="AlphaFoldDB" id="A0A0F8UNR6"/>
<dbReference type="Pfam" id="PF20493">
    <property type="entry name" value="WD-like_fungi"/>
    <property type="match status" value="1"/>
</dbReference>
<evidence type="ECO:0000313" key="4">
    <source>
        <dbReference type="Proteomes" id="UP000034947"/>
    </source>
</evidence>
<evidence type="ECO:0000256" key="1">
    <source>
        <dbReference type="SAM" id="SignalP"/>
    </source>
</evidence>
<organism evidence="3 4">
    <name type="scientific">Aspergillus ochraceoroseus</name>
    <dbReference type="NCBI Taxonomy" id="138278"/>
    <lineage>
        <taxon>Eukaryota</taxon>
        <taxon>Fungi</taxon>
        <taxon>Dikarya</taxon>
        <taxon>Ascomycota</taxon>
        <taxon>Pezizomycotina</taxon>
        <taxon>Eurotiomycetes</taxon>
        <taxon>Eurotiomycetidae</taxon>
        <taxon>Eurotiales</taxon>
        <taxon>Aspergillaceae</taxon>
        <taxon>Aspergillus</taxon>
        <taxon>Aspergillus subgen. Nidulantes</taxon>
    </lineage>
</organism>
<feature type="domain" description="WD-like" evidence="2">
    <location>
        <begin position="56"/>
        <end position="254"/>
    </location>
</feature>
<evidence type="ECO:0000313" key="3">
    <source>
        <dbReference type="EMBL" id="KKK21244.1"/>
    </source>
</evidence>
<proteinExistence type="predicted"/>
<dbReference type="EMBL" id="JYKN01001240">
    <property type="protein sequence ID" value="KKK21244.1"/>
    <property type="molecule type" value="Genomic_DNA"/>
</dbReference>
<protein>
    <recommendedName>
        <fullName evidence="2">WD-like domain-containing protein</fullName>
    </recommendedName>
</protein>
<comment type="caution">
    <text evidence="3">The sequence shown here is derived from an EMBL/GenBank/DDBJ whole genome shotgun (WGS) entry which is preliminary data.</text>
</comment>
<keyword evidence="1" id="KW-0732">Signal</keyword>
<reference evidence="3 4" key="1">
    <citation type="submission" date="2015-02" db="EMBL/GenBank/DDBJ databases">
        <title>Draft Genome Sequences of Two Closely-Related Aflatoxigenic Aspergillus Species Obtained from the Cote d'Ivoire.</title>
        <authorList>
            <person name="Moore G.G."/>
            <person name="Beltz S.B."/>
            <person name="Mack B.M."/>
        </authorList>
    </citation>
    <scope>NUCLEOTIDE SEQUENCE [LARGE SCALE GENOMIC DNA]</scope>
    <source>
        <strain evidence="3 4">SRRC1432</strain>
    </source>
</reference>
<sequence>MRLLSLLAAAAFTQQVLATNSTLPEQLFLDLRIQDVFDNTTGMNHVEPWATKYIESLRAQRYGDAIWARYHISGDVEDGIVDGSSNMTVLEVIADDAREYRVNEPELYTEALSFYTQTSSEDSHATDVLALLQRIGEEDVTELEKRKTYGISCSKDWLAYEYSCANLLSLMSESKTYIGNTRSVYSYGNCRLRVGPYKGTSTDLTEWTAHAVAKLILEECEYVPACCDYKVVSGYSPKNSGHRKVCLSRKNSGCS</sequence>
<feature type="chain" id="PRO_5002528838" description="WD-like domain-containing protein" evidence="1">
    <location>
        <begin position="19"/>
        <end position="255"/>
    </location>
</feature>
<keyword evidence="4" id="KW-1185">Reference proteome</keyword>
<accession>A0A0F8UNR6</accession>
<dbReference type="Proteomes" id="UP000034947">
    <property type="component" value="Unassembled WGS sequence"/>
</dbReference>